<dbReference type="RefSeq" id="WP_171468999.1">
    <property type="nucleotide sequence ID" value="NZ_CP053452.2"/>
</dbReference>
<feature type="signal peptide" evidence="1">
    <location>
        <begin position="1"/>
        <end position="22"/>
    </location>
</feature>
<dbReference type="Proteomes" id="UP000503447">
    <property type="component" value="Chromosome"/>
</dbReference>
<name>A0A6M5YF83_9BACT</name>
<keyword evidence="3" id="KW-1185">Reference proteome</keyword>
<dbReference type="KEGG" id="ftj:FTUN_0135"/>
<sequence length="273" mass="29575">MLICRTVLILPLLALTSVEGMAHTADKEKATALAKELKSKDSAVRLKAAERLMAMGPDAADVAREICEAILDPNAKVSLAAYNALEKVRPDLHKPMAKLILDKDNKVRAAGAKELGDLSDEAKPAALFLVKFLAFTAVQDAQTGGPRLSKRSFQSAAYESLQRIGLEDDEVIKQLKILAGSTTKSVAHRYASMELLIAWAEDRADRRKELIPLIKSGLDTPGLATAHCELAGNYGELSKELLPQLRKHKLSSETALRDAATKAVETIEAAQKK</sequence>
<gene>
    <name evidence="2" type="ORF">FTUN_0135</name>
</gene>
<protein>
    <recommendedName>
        <fullName evidence="4">HEAT repeat domain-containing protein</fullName>
    </recommendedName>
</protein>
<evidence type="ECO:0000313" key="3">
    <source>
        <dbReference type="Proteomes" id="UP000503447"/>
    </source>
</evidence>
<organism evidence="2 3">
    <name type="scientific">Frigoriglobus tundricola</name>
    <dbReference type="NCBI Taxonomy" id="2774151"/>
    <lineage>
        <taxon>Bacteria</taxon>
        <taxon>Pseudomonadati</taxon>
        <taxon>Planctomycetota</taxon>
        <taxon>Planctomycetia</taxon>
        <taxon>Gemmatales</taxon>
        <taxon>Gemmataceae</taxon>
        <taxon>Frigoriglobus</taxon>
    </lineage>
</organism>
<dbReference type="Gene3D" id="1.25.10.10">
    <property type="entry name" value="Leucine-rich Repeat Variant"/>
    <property type="match status" value="1"/>
</dbReference>
<dbReference type="EMBL" id="CP053452">
    <property type="protein sequence ID" value="QJW92638.1"/>
    <property type="molecule type" value="Genomic_DNA"/>
</dbReference>
<feature type="chain" id="PRO_5026852076" description="HEAT repeat domain-containing protein" evidence="1">
    <location>
        <begin position="23"/>
        <end position="273"/>
    </location>
</feature>
<accession>A0A6M5YF83</accession>
<reference evidence="3" key="1">
    <citation type="submission" date="2020-05" db="EMBL/GenBank/DDBJ databases">
        <title>Frigoriglobus tundricola gen. nov., sp. nov., a psychrotolerant cellulolytic planctomycete of the family Gemmataceae with two divergent copies of 16S rRNA gene.</title>
        <authorList>
            <person name="Kulichevskaya I.S."/>
            <person name="Ivanova A.A."/>
            <person name="Naumoff D.G."/>
            <person name="Beletsky A.V."/>
            <person name="Rijpstra W.I.C."/>
            <person name="Sinninghe Damste J.S."/>
            <person name="Mardanov A.V."/>
            <person name="Ravin N.V."/>
            <person name="Dedysh S.N."/>
        </authorList>
    </citation>
    <scope>NUCLEOTIDE SEQUENCE [LARGE SCALE GENOMIC DNA]</scope>
    <source>
        <strain evidence="3">PL17</strain>
    </source>
</reference>
<dbReference type="InterPro" id="IPR011989">
    <property type="entry name" value="ARM-like"/>
</dbReference>
<proteinExistence type="predicted"/>
<dbReference type="SUPFAM" id="SSF48371">
    <property type="entry name" value="ARM repeat"/>
    <property type="match status" value="1"/>
</dbReference>
<evidence type="ECO:0000313" key="2">
    <source>
        <dbReference type="EMBL" id="QJW92638.1"/>
    </source>
</evidence>
<dbReference type="InterPro" id="IPR016024">
    <property type="entry name" value="ARM-type_fold"/>
</dbReference>
<evidence type="ECO:0008006" key="4">
    <source>
        <dbReference type="Google" id="ProtNLM"/>
    </source>
</evidence>
<dbReference type="AlphaFoldDB" id="A0A6M5YF83"/>
<keyword evidence="1" id="KW-0732">Signal</keyword>
<evidence type="ECO:0000256" key="1">
    <source>
        <dbReference type="SAM" id="SignalP"/>
    </source>
</evidence>